<name>A0A9P6JBA6_MORAP</name>
<gene>
    <name evidence="3" type="ORF">BGZ70_002359</name>
</gene>
<feature type="region of interest" description="Disordered" evidence="2">
    <location>
        <begin position="1"/>
        <end position="36"/>
    </location>
</feature>
<accession>A0A9P6JBA6</accession>
<evidence type="ECO:0000256" key="1">
    <source>
        <dbReference type="SAM" id="Coils"/>
    </source>
</evidence>
<feature type="coiled-coil region" evidence="1">
    <location>
        <begin position="154"/>
        <end position="185"/>
    </location>
</feature>
<evidence type="ECO:0000313" key="3">
    <source>
        <dbReference type="EMBL" id="KAF9966429.1"/>
    </source>
</evidence>
<dbReference type="AlphaFoldDB" id="A0A9P6JBA6"/>
<sequence>MKPQMQPKKPLQSRHRNVANNQQQQQQQATPAVPRMLRRTTKQSFMDVDLQYLMKLDPTTPDPFENSSPVFDDPPSLFRPLPTHLIQGGAPGSGQWMSTETLRLQKEQEDLRAQYLQFLHQLHHTNPHGFLVHMNTFSTEFPQEFTQLQAYIRYQEQLTNKQREEAQRQEQMRQYQIQLEQQLQQEQELHRFKEFQELQSSQARAREMQTLLQEWLLKRHQKRSSGFRMNSKDSDGIDLADVFTIALQKDPKLVERMMMNGGGGLDVLLTPVQQQEFQEFLDQRKLHELMAQEKKRHEFEAAGFSSFAFDSASSAGGSSWLNPGFLGNTSSTNPFSLAGLGGSSSSASMAHPSQFREPLTHAQYLSYNKRNSKGRSKH</sequence>
<comment type="caution">
    <text evidence="3">The sequence shown here is derived from an EMBL/GenBank/DDBJ whole genome shotgun (WGS) entry which is preliminary data.</text>
</comment>
<feature type="region of interest" description="Disordered" evidence="2">
    <location>
        <begin position="338"/>
        <end position="378"/>
    </location>
</feature>
<dbReference type="Proteomes" id="UP000738359">
    <property type="component" value="Unassembled WGS sequence"/>
</dbReference>
<dbReference type="OrthoDB" id="2413924at2759"/>
<organism evidence="3 4">
    <name type="scientific">Mortierella alpina</name>
    <name type="common">Oleaginous fungus</name>
    <name type="synonym">Mortierella renispora</name>
    <dbReference type="NCBI Taxonomy" id="64518"/>
    <lineage>
        <taxon>Eukaryota</taxon>
        <taxon>Fungi</taxon>
        <taxon>Fungi incertae sedis</taxon>
        <taxon>Mucoromycota</taxon>
        <taxon>Mortierellomycotina</taxon>
        <taxon>Mortierellomycetes</taxon>
        <taxon>Mortierellales</taxon>
        <taxon>Mortierellaceae</taxon>
        <taxon>Mortierella</taxon>
    </lineage>
</organism>
<dbReference type="EMBL" id="JAAAHY010000157">
    <property type="protein sequence ID" value="KAF9966429.1"/>
    <property type="molecule type" value="Genomic_DNA"/>
</dbReference>
<evidence type="ECO:0000313" key="4">
    <source>
        <dbReference type="Proteomes" id="UP000738359"/>
    </source>
</evidence>
<keyword evidence="4" id="KW-1185">Reference proteome</keyword>
<reference evidence="3" key="1">
    <citation type="journal article" date="2020" name="Fungal Divers.">
        <title>Resolving the Mortierellaceae phylogeny through synthesis of multi-gene phylogenetics and phylogenomics.</title>
        <authorList>
            <person name="Vandepol N."/>
            <person name="Liber J."/>
            <person name="Desiro A."/>
            <person name="Na H."/>
            <person name="Kennedy M."/>
            <person name="Barry K."/>
            <person name="Grigoriev I.V."/>
            <person name="Miller A.N."/>
            <person name="O'Donnell K."/>
            <person name="Stajich J.E."/>
            <person name="Bonito G."/>
        </authorList>
    </citation>
    <scope>NUCLEOTIDE SEQUENCE</scope>
    <source>
        <strain evidence="3">CK1249</strain>
    </source>
</reference>
<evidence type="ECO:0000256" key="2">
    <source>
        <dbReference type="SAM" id="MobiDB-lite"/>
    </source>
</evidence>
<proteinExistence type="predicted"/>
<keyword evidence="1" id="KW-0175">Coiled coil</keyword>
<protein>
    <submittedName>
        <fullName evidence="3">Uncharacterized protein</fullName>
    </submittedName>
</protein>